<dbReference type="Gene3D" id="3.40.50.300">
    <property type="entry name" value="P-loop containing nucleotide triphosphate hydrolases"/>
    <property type="match status" value="1"/>
</dbReference>
<keyword evidence="2 7" id="KW-0808">Transferase</keyword>
<evidence type="ECO:0000313" key="8">
    <source>
        <dbReference type="EMBL" id="USS88281.1"/>
    </source>
</evidence>
<accession>A0ABY5BWB8</accession>
<feature type="binding site" evidence="7">
    <location>
        <position position="14"/>
    </location>
    <ligand>
        <name>Mg(2+)</name>
        <dbReference type="ChEBI" id="CHEBI:18420"/>
    </ligand>
</feature>
<comment type="similarity">
    <text evidence="7">Belongs to the shikimate kinase family.</text>
</comment>
<keyword evidence="6 7" id="KW-0057">Aromatic amino acid biosynthesis</keyword>
<evidence type="ECO:0000256" key="7">
    <source>
        <dbReference type="HAMAP-Rule" id="MF_00109"/>
    </source>
</evidence>
<dbReference type="PRINTS" id="PR01100">
    <property type="entry name" value="SHIKIMTKNASE"/>
</dbReference>
<feature type="binding site" evidence="7">
    <location>
        <position position="116"/>
    </location>
    <ligand>
        <name>ATP</name>
        <dbReference type="ChEBI" id="CHEBI:30616"/>
    </ligand>
</feature>
<keyword evidence="7" id="KW-0479">Metal-binding</keyword>
<dbReference type="CDD" id="cd00464">
    <property type="entry name" value="SK"/>
    <property type="match status" value="1"/>
</dbReference>
<feature type="binding site" evidence="7">
    <location>
        <position position="56"/>
    </location>
    <ligand>
        <name>substrate</name>
    </ligand>
</feature>
<evidence type="ECO:0000256" key="2">
    <source>
        <dbReference type="ARBA" id="ARBA00022679"/>
    </source>
</evidence>
<evidence type="ECO:0000256" key="4">
    <source>
        <dbReference type="ARBA" id="ARBA00022777"/>
    </source>
</evidence>
<evidence type="ECO:0000256" key="5">
    <source>
        <dbReference type="ARBA" id="ARBA00022840"/>
    </source>
</evidence>
<dbReference type="PANTHER" id="PTHR21087">
    <property type="entry name" value="SHIKIMATE KINASE"/>
    <property type="match status" value="1"/>
</dbReference>
<feature type="binding site" evidence="7">
    <location>
        <position position="77"/>
    </location>
    <ligand>
        <name>substrate</name>
    </ligand>
</feature>
<comment type="function">
    <text evidence="7">Catalyzes the specific phosphorylation of the 3-hydroxyl group of shikimic acid using ATP as a cosubstrate.</text>
</comment>
<dbReference type="InterPro" id="IPR027417">
    <property type="entry name" value="P-loop_NTPase"/>
</dbReference>
<dbReference type="PANTHER" id="PTHR21087:SF16">
    <property type="entry name" value="SHIKIMATE KINASE 1, CHLOROPLASTIC"/>
    <property type="match status" value="1"/>
</dbReference>
<gene>
    <name evidence="7" type="primary">aroK</name>
    <name evidence="8" type="ORF">M3M39_02025</name>
</gene>
<organism evidence="8 9">
    <name type="scientific">Fructilactobacillus hinvesii</name>
    <dbReference type="NCBI Taxonomy" id="2940300"/>
    <lineage>
        <taxon>Bacteria</taxon>
        <taxon>Bacillati</taxon>
        <taxon>Bacillota</taxon>
        <taxon>Bacilli</taxon>
        <taxon>Lactobacillales</taxon>
        <taxon>Lactobacillaceae</taxon>
        <taxon>Fructilactobacillus</taxon>
    </lineage>
</organism>
<proteinExistence type="inferred from homology"/>
<keyword evidence="4 7" id="KW-0418">Kinase</keyword>
<dbReference type="GO" id="GO:0016301">
    <property type="term" value="F:kinase activity"/>
    <property type="evidence" value="ECO:0007669"/>
    <property type="project" value="UniProtKB-KW"/>
</dbReference>
<protein>
    <recommendedName>
        <fullName evidence="7">Shikimate kinase</fullName>
        <shortName evidence="7">SK</shortName>
        <ecNumber evidence="7">2.7.1.71</ecNumber>
    </recommendedName>
</protein>
<keyword evidence="9" id="KW-1185">Reference proteome</keyword>
<comment type="cofactor">
    <cofactor evidence="7">
        <name>Mg(2+)</name>
        <dbReference type="ChEBI" id="CHEBI:18420"/>
    </cofactor>
    <text evidence="7">Binds 1 Mg(2+) ion per subunit.</text>
</comment>
<evidence type="ECO:0000256" key="3">
    <source>
        <dbReference type="ARBA" id="ARBA00022741"/>
    </source>
</evidence>
<dbReference type="RefSeq" id="WP_252797567.1">
    <property type="nucleotide sequence ID" value="NZ_CP097118.1"/>
</dbReference>
<name>A0ABY5BWB8_9LACO</name>
<keyword evidence="1 7" id="KW-0028">Amino-acid biosynthesis</keyword>
<comment type="caution">
    <text evidence="7">Lacks conserved residue(s) required for the propagation of feature annotation.</text>
</comment>
<dbReference type="HAMAP" id="MF_00109">
    <property type="entry name" value="Shikimate_kinase"/>
    <property type="match status" value="1"/>
</dbReference>
<dbReference type="EC" id="2.7.1.71" evidence="7"/>
<dbReference type="EMBL" id="CP097118">
    <property type="protein sequence ID" value="USS88281.1"/>
    <property type="molecule type" value="Genomic_DNA"/>
</dbReference>
<dbReference type="Proteomes" id="UP001057025">
    <property type="component" value="Chromosome"/>
</dbReference>
<dbReference type="InterPro" id="IPR031322">
    <property type="entry name" value="Shikimate/glucono_kinase"/>
</dbReference>
<keyword evidence="7" id="KW-0460">Magnesium</keyword>
<feature type="binding site" evidence="7">
    <location>
        <position position="134"/>
    </location>
    <ligand>
        <name>substrate</name>
    </ligand>
</feature>
<feature type="binding site" evidence="7">
    <location>
        <position position="32"/>
    </location>
    <ligand>
        <name>substrate</name>
    </ligand>
</feature>
<dbReference type="InterPro" id="IPR000623">
    <property type="entry name" value="Shikimate_kinase/TSH1"/>
</dbReference>
<keyword evidence="7" id="KW-0963">Cytoplasm</keyword>
<feature type="binding site" evidence="7">
    <location>
        <begin position="10"/>
        <end position="15"/>
    </location>
    <ligand>
        <name>ATP</name>
        <dbReference type="ChEBI" id="CHEBI:30616"/>
    </ligand>
</feature>
<comment type="subunit">
    <text evidence="7">Monomer.</text>
</comment>
<evidence type="ECO:0000313" key="9">
    <source>
        <dbReference type="Proteomes" id="UP001057025"/>
    </source>
</evidence>
<reference evidence="8" key="1">
    <citation type="submission" date="2022-05" db="EMBL/GenBank/DDBJ databases">
        <authorList>
            <person name="Oliphant S.A."/>
            <person name="Watson-Haigh N.S."/>
            <person name="Sumby K.M."/>
            <person name="Gardner J.M."/>
            <person name="Jiranek V."/>
        </authorList>
    </citation>
    <scope>NUCLEOTIDE SEQUENCE</scope>
    <source>
        <strain evidence="8">KI11_C11</strain>
    </source>
</reference>
<sequence>MDLILIGFMGSGKSTISQLLGQRLALPVTDLDQVIVDTAAQSIEQIFAEQGEVGFRQLEAQALAQQLDRPGILATGGGVPTQAPNRELLKRHPAPVVLLEIDPETAYDRVKADEHRPIAKNLDLAELAALKLERQAHYQNCADLIINANQTPTAIVAEILAHYH</sequence>
<dbReference type="SUPFAM" id="SSF52540">
    <property type="entry name" value="P-loop containing nucleoside triphosphate hydrolases"/>
    <property type="match status" value="1"/>
</dbReference>
<keyword evidence="3 7" id="KW-0547">Nucleotide-binding</keyword>
<evidence type="ECO:0000256" key="1">
    <source>
        <dbReference type="ARBA" id="ARBA00022605"/>
    </source>
</evidence>
<comment type="subcellular location">
    <subcellularLocation>
        <location evidence="7">Cytoplasm</location>
    </subcellularLocation>
</comment>
<comment type="catalytic activity">
    <reaction evidence="7">
        <text>shikimate + ATP = 3-phosphoshikimate + ADP + H(+)</text>
        <dbReference type="Rhea" id="RHEA:13121"/>
        <dbReference type="ChEBI" id="CHEBI:15378"/>
        <dbReference type="ChEBI" id="CHEBI:30616"/>
        <dbReference type="ChEBI" id="CHEBI:36208"/>
        <dbReference type="ChEBI" id="CHEBI:145989"/>
        <dbReference type="ChEBI" id="CHEBI:456216"/>
        <dbReference type="EC" id="2.7.1.71"/>
    </reaction>
</comment>
<keyword evidence="5 7" id="KW-0067">ATP-binding</keyword>
<dbReference type="Pfam" id="PF01202">
    <property type="entry name" value="SKI"/>
    <property type="match status" value="1"/>
</dbReference>
<comment type="pathway">
    <text evidence="7">Metabolic intermediate biosynthesis; chorismate biosynthesis; chorismate from D-erythrose 4-phosphate and phosphoenolpyruvate: step 5/7.</text>
</comment>
<evidence type="ECO:0000256" key="6">
    <source>
        <dbReference type="ARBA" id="ARBA00023141"/>
    </source>
</evidence>